<evidence type="ECO:0000256" key="7">
    <source>
        <dbReference type="ARBA" id="ARBA00023157"/>
    </source>
</evidence>
<keyword evidence="15" id="KW-1185">Reference proteome</keyword>
<feature type="domain" description="Ig-like" evidence="13">
    <location>
        <begin position="229"/>
        <end position="311"/>
    </location>
</feature>
<feature type="chain" id="PRO_5044845532" description="Ig-like domain-containing protein" evidence="12">
    <location>
        <begin position="23"/>
        <end position="497"/>
    </location>
</feature>
<dbReference type="InterPro" id="IPR007110">
    <property type="entry name" value="Ig-like_dom"/>
</dbReference>
<evidence type="ECO:0000256" key="2">
    <source>
        <dbReference type="ARBA" id="ARBA00022475"/>
    </source>
</evidence>
<keyword evidence="9" id="KW-0325">Glycoprotein</keyword>
<dbReference type="SMART" id="SM00409">
    <property type="entry name" value="IG"/>
    <property type="match status" value="2"/>
</dbReference>
<name>A0ABD0P169_CIRMR</name>
<protein>
    <recommendedName>
        <fullName evidence="13">Ig-like domain-containing protein</fullName>
    </recommendedName>
</protein>
<reference evidence="14 15" key="1">
    <citation type="submission" date="2024-05" db="EMBL/GenBank/DDBJ databases">
        <title>Genome sequencing and assembly of Indian major carp, Cirrhinus mrigala (Hamilton, 1822).</title>
        <authorList>
            <person name="Mohindra V."/>
            <person name="Chowdhury L.M."/>
            <person name="Lal K."/>
            <person name="Jena J.K."/>
        </authorList>
    </citation>
    <scope>NUCLEOTIDE SEQUENCE [LARGE SCALE GENOMIC DNA]</scope>
    <source>
        <strain evidence="14">CM1030</strain>
        <tissue evidence="14">Blood</tissue>
    </source>
</reference>
<dbReference type="PROSITE" id="PS50835">
    <property type="entry name" value="IG_LIKE"/>
    <property type="match status" value="2"/>
</dbReference>
<dbReference type="Pfam" id="PF07686">
    <property type="entry name" value="V-set"/>
    <property type="match status" value="1"/>
</dbReference>
<comment type="subcellular location">
    <subcellularLocation>
        <location evidence="1">Cell membrane</location>
        <topology evidence="1">Single-pass type I membrane protein</topology>
    </subcellularLocation>
</comment>
<dbReference type="SUPFAM" id="SSF48726">
    <property type="entry name" value="Immunoglobulin"/>
    <property type="match status" value="4"/>
</dbReference>
<dbReference type="Gene3D" id="2.60.40.10">
    <property type="entry name" value="Immunoglobulins"/>
    <property type="match status" value="3"/>
</dbReference>
<dbReference type="InterPro" id="IPR036179">
    <property type="entry name" value="Ig-like_dom_sf"/>
</dbReference>
<keyword evidence="6" id="KW-0472">Membrane</keyword>
<evidence type="ECO:0000256" key="5">
    <source>
        <dbReference type="ARBA" id="ARBA00022989"/>
    </source>
</evidence>
<dbReference type="CDD" id="cd00096">
    <property type="entry name" value="Ig"/>
    <property type="match status" value="1"/>
</dbReference>
<accession>A0ABD0P169</accession>
<dbReference type="InterPro" id="IPR013106">
    <property type="entry name" value="Ig_V-set"/>
</dbReference>
<keyword evidence="4 12" id="KW-0732">Signal</keyword>
<evidence type="ECO:0000256" key="1">
    <source>
        <dbReference type="ARBA" id="ARBA00004251"/>
    </source>
</evidence>
<dbReference type="PANTHER" id="PTHR25466">
    <property type="entry name" value="T-LYMPHOCYTE ACTIVATION ANTIGEN"/>
    <property type="match status" value="1"/>
</dbReference>
<feature type="non-terminal residue" evidence="14">
    <location>
        <position position="497"/>
    </location>
</feature>
<dbReference type="AlphaFoldDB" id="A0ABD0P169"/>
<dbReference type="EMBL" id="JAMKFB020000018">
    <property type="protein sequence ID" value="KAL0167849.1"/>
    <property type="molecule type" value="Genomic_DNA"/>
</dbReference>
<evidence type="ECO:0000256" key="11">
    <source>
        <dbReference type="SAM" id="MobiDB-lite"/>
    </source>
</evidence>
<feature type="compositionally biased region" description="Basic and acidic residues" evidence="11">
    <location>
        <begin position="461"/>
        <end position="488"/>
    </location>
</feature>
<dbReference type="Proteomes" id="UP001529510">
    <property type="component" value="Unassembled WGS sequence"/>
</dbReference>
<feature type="domain" description="Ig-like" evidence="13">
    <location>
        <begin position="314"/>
        <end position="406"/>
    </location>
</feature>
<proteinExistence type="predicted"/>
<keyword evidence="5" id="KW-1133">Transmembrane helix</keyword>
<keyword evidence="10" id="KW-0393">Immunoglobulin domain</keyword>
<evidence type="ECO:0000256" key="10">
    <source>
        <dbReference type="ARBA" id="ARBA00023319"/>
    </source>
</evidence>
<dbReference type="InterPro" id="IPR013783">
    <property type="entry name" value="Ig-like_fold"/>
</dbReference>
<comment type="caution">
    <text evidence="14">The sequence shown here is derived from an EMBL/GenBank/DDBJ whole genome shotgun (WGS) entry which is preliminary data.</text>
</comment>
<keyword evidence="7" id="KW-1015">Disulfide bond</keyword>
<evidence type="ECO:0000256" key="6">
    <source>
        <dbReference type="ARBA" id="ARBA00023136"/>
    </source>
</evidence>
<dbReference type="PANTHER" id="PTHR25466:SF9">
    <property type="entry name" value="FIBRONECTIN TYPE-III DOMAIN-CONTAINING PROTEIN"/>
    <property type="match status" value="1"/>
</dbReference>
<keyword evidence="3" id="KW-0812">Transmembrane</keyword>
<evidence type="ECO:0000256" key="9">
    <source>
        <dbReference type="ARBA" id="ARBA00023180"/>
    </source>
</evidence>
<feature type="signal peptide" evidence="12">
    <location>
        <begin position="1"/>
        <end position="22"/>
    </location>
</feature>
<gene>
    <name evidence="14" type="ORF">M9458_036071</name>
</gene>
<evidence type="ECO:0000256" key="12">
    <source>
        <dbReference type="SAM" id="SignalP"/>
    </source>
</evidence>
<feature type="non-terminal residue" evidence="14">
    <location>
        <position position="1"/>
    </location>
</feature>
<evidence type="ECO:0000256" key="4">
    <source>
        <dbReference type="ARBA" id="ARBA00022729"/>
    </source>
</evidence>
<feature type="region of interest" description="Disordered" evidence="11">
    <location>
        <begin position="461"/>
        <end position="497"/>
    </location>
</feature>
<keyword evidence="8" id="KW-0675">Receptor</keyword>
<dbReference type="InterPro" id="IPR051713">
    <property type="entry name" value="T-cell_Activation_Regulation"/>
</dbReference>
<sequence>NRMIQFRNTVVLLALLLVSTFAVDDPEPIFKALGGELEMGYCFGDDIAVYRQTADGKELLGQYSNSAVPPPDSFKGRISFSTDVEGLLGLKITNLQYSDSGNYIRECWSDSTMENYRKHYLHVCDKEFDFKKILLRPGTGADLECNMDSIKNATVKWYRDVHNVSLFMDTKISLEPLQAEFKSLIRVQGKGSFLHISDEFIQDRPRFFCLVMEGEQCRNFQTIGLPEEPELKTIYRSVGEDVVLTCSVDPLRKNHWKTPLGQVNSSATNNQMFLLTSMNSDYSLDIQSLTSDHSGSYKCFSTFLVEDYTLNVCPLLESTTILFSDKKVVLQCNFMSLPAISGKVEDASVLWYRKNGEKDILIMDSGDPSLTPPTDLQGRVKLSRVNYSLIITDPRKEDSGTYWCVVLLDNDDTDEGDDEDAYDGDDGNNEDDEVESPSWIMEEEYMDMCLFRQVTNLKFDQSTKVRKVDHTPQPEPKPELKSEPKPEPEPEPETNLT</sequence>
<evidence type="ECO:0000259" key="13">
    <source>
        <dbReference type="PROSITE" id="PS50835"/>
    </source>
</evidence>
<dbReference type="GO" id="GO:0005886">
    <property type="term" value="C:plasma membrane"/>
    <property type="evidence" value="ECO:0007669"/>
    <property type="project" value="UniProtKB-SubCell"/>
</dbReference>
<keyword evidence="2" id="KW-1003">Cell membrane</keyword>
<feature type="region of interest" description="Disordered" evidence="11">
    <location>
        <begin position="411"/>
        <end position="435"/>
    </location>
</feature>
<evidence type="ECO:0000256" key="8">
    <source>
        <dbReference type="ARBA" id="ARBA00023170"/>
    </source>
</evidence>
<organism evidence="14 15">
    <name type="scientific">Cirrhinus mrigala</name>
    <name type="common">Mrigala</name>
    <dbReference type="NCBI Taxonomy" id="683832"/>
    <lineage>
        <taxon>Eukaryota</taxon>
        <taxon>Metazoa</taxon>
        <taxon>Chordata</taxon>
        <taxon>Craniata</taxon>
        <taxon>Vertebrata</taxon>
        <taxon>Euteleostomi</taxon>
        <taxon>Actinopterygii</taxon>
        <taxon>Neopterygii</taxon>
        <taxon>Teleostei</taxon>
        <taxon>Ostariophysi</taxon>
        <taxon>Cypriniformes</taxon>
        <taxon>Cyprinidae</taxon>
        <taxon>Labeoninae</taxon>
        <taxon>Labeonini</taxon>
        <taxon>Cirrhinus</taxon>
    </lineage>
</organism>
<evidence type="ECO:0000313" key="15">
    <source>
        <dbReference type="Proteomes" id="UP001529510"/>
    </source>
</evidence>
<evidence type="ECO:0000313" key="14">
    <source>
        <dbReference type="EMBL" id="KAL0167849.1"/>
    </source>
</evidence>
<evidence type="ECO:0000256" key="3">
    <source>
        <dbReference type="ARBA" id="ARBA00022692"/>
    </source>
</evidence>
<dbReference type="InterPro" id="IPR003599">
    <property type="entry name" value="Ig_sub"/>
</dbReference>